<feature type="region of interest" description="Disordered" evidence="2">
    <location>
        <begin position="1"/>
        <end position="83"/>
    </location>
</feature>
<feature type="compositionally biased region" description="Low complexity" evidence="2">
    <location>
        <begin position="486"/>
        <end position="527"/>
    </location>
</feature>
<sequence length="920" mass="104560">MATGGERRRSKSPPPAENMPSTQGPPPSSPSSLPTPSSPSSPSSDPSDPSRPTSPTQPPQISPPSLPSQPPQPPRTNTNTKIRVYLPPRSAIELPMRFESLVPSSPPRPRETHVRLTRTVDERCFTWCTQRSASRVFQREPTCHTFCWRRFLPEQRRLVHAAIQPGHINLSRTLSPEEARDTAAREAEADAFARQRDFLQHLAAQYAPPKLAEIERLERERQREMEQLESEVKQTVERARRAVREQTPEVRLKMRLKMREELRQLQARAEQAEQPLHGYREYGDLMQPFPPPMTDRWSWLRGHYVYYLRGPQRATGEWRNMRYLGMNGMNLEYLLRKQGTPVGAVMSSGMVDRSRAPRTVGLKQLADDEAGEEARQKTVDPNYWAIVSLEHVPPAIYTSLTSRLERIFSPALSLLSRYKESFTSGQQLRSARILWEKVTDEEDGPRGVWRRVGEGLDKVREKRERAVRELEERMKREREGEKDPMTLSESSSTASSERPSSAASSSTSRLATSIVSGPASSASSSPVSPQPPNSDSPSSAPDEVTQLIELVSSVGTVFLPPQLDERCFTLCTQRSNSRVFQSAPACHTLCWRRVSDYERQLIRAVSRPLNVGVKTVGARRRKTERELQERNTRFEAEMARLSDLAARGPPPTAAEEVRRSREDSVNILRTFLDLIPLLADKVRSSRSMDNPSLGAEYRERFDELQQKIQERIKEDESLFATAAWGRRTGRWVYPFAPPETDRWRFLRGHYFYYARGPPEAKRQMESMHHLGFDGVWRTEGAWAVRGGREGKKDEGGVRPVGLGDLQEGRKREAPAETAEDPKHSYALLISLEHVPQQALNSLGHRLQRMYTPLSTLLGQMGDGLASGQQRTMAGKLWERALDLEGGPVGMWRKMGEELNRRRKEEEREREEREGKKGGAV</sequence>
<feature type="coiled-coil region" evidence="1">
    <location>
        <begin position="211"/>
        <end position="275"/>
    </location>
</feature>
<feature type="compositionally biased region" description="Basic and acidic residues" evidence="2">
    <location>
        <begin position="806"/>
        <end position="820"/>
    </location>
</feature>
<feature type="compositionally biased region" description="Basic and acidic residues" evidence="2">
    <location>
        <begin position="787"/>
        <end position="796"/>
    </location>
</feature>
<dbReference type="EMBL" id="KV424000">
    <property type="protein sequence ID" value="KZT55160.1"/>
    <property type="molecule type" value="Genomic_DNA"/>
</dbReference>
<evidence type="ECO:0000256" key="2">
    <source>
        <dbReference type="SAM" id="MobiDB-lite"/>
    </source>
</evidence>
<dbReference type="OrthoDB" id="3171382at2759"/>
<keyword evidence="1" id="KW-0175">Coiled coil</keyword>
<feature type="region of interest" description="Disordered" evidence="2">
    <location>
        <begin position="471"/>
        <end position="542"/>
    </location>
</feature>
<dbReference type="InParanoid" id="A0A165EMJ3"/>
<dbReference type="AlphaFoldDB" id="A0A165EMJ3"/>
<gene>
    <name evidence="3" type="ORF">CALCODRAFT_510301</name>
</gene>
<name>A0A165EMJ3_9BASI</name>
<reference evidence="3 4" key="1">
    <citation type="journal article" date="2016" name="Mol. Biol. Evol.">
        <title>Comparative Genomics of Early-Diverging Mushroom-Forming Fungi Provides Insights into the Origins of Lignocellulose Decay Capabilities.</title>
        <authorList>
            <person name="Nagy L.G."/>
            <person name="Riley R."/>
            <person name="Tritt A."/>
            <person name="Adam C."/>
            <person name="Daum C."/>
            <person name="Floudas D."/>
            <person name="Sun H."/>
            <person name="Yadav J.S."/>
            <person name="Pangilinan J."/>
            <person name="Larsson K.H."/>
            <person name="Matsuura K."/>
            <person name="Barry K."/>
            <person name="Labutti K."/>
            <person name="Kuo R."/>
            <person name="Ohm R.A."/>
            <person name="Bhattacharya S.S."/>
            <person name="Shirouzu T."/>
            <person name="Yoshinaga Y."/>
            <person name="Martin F.M."/>
            <person name="Grigoriev I.V."/>
            <person name="Hibbett D.S."/>
        </authorList>
    </citation>
    <scope>NUCLEOTIDE SEQUENCE [LARGE SCALE GENOMIC DNA]</scope>
    <source>
        <strain evidence="3 4">HHB12733</strain>
    </source>
</reference>
<feature type="region of interest" description="Disordered" evidence="2">
    <location>
        <begin position="896"/>
        <end position="920"/>
    </location>
</feature>
<keyword evidence="4" id="KW-1185">Reference proteome</keyword>
<feature type="compositionally biased region" description="Pro residues" evidence="2">
    <location>
        <begin position="12"/>
        <end position="29"/>
    </location>
</feature>
<evidence type="ECO:0000256" key="1">
    <source>
        <dbReference type="SAM" id="Coils"/>
    </source>
</evidence>
<dbReference type="Proteomes" id="UP000076842">
    <property type="component" value="Unassembled WGS sequence"/>
</dbReference>
<accession>A0A165EMJ3</accession>
<evidence type="ECO:0000313" key="4">
    <source>
        <dbReference type="Proteomes" id="UP000076842"/>
    </source>
</evidence>
<organism evidence="3 4">
    <name type="scientific">Calocera cornea HHB12733</name>
    <dbReference type="NCBI Taxonomy" id="1353952"/>
    <lineage>
        <taxon>Eukaryota</taxon>
        <taxon>Fungi</taxon>
        <taxon>Dikarya</taxon>
        <taxon>Basidiomycota</taxon>
        <taxon>Agaricomycotina</taxon>
        <taxon>Dacrymycetes</taxon>
        <taxon>Dacrymycetales</taxon>
        <taxon>Dacrymycetaceae</taxon>
        <taxon>Calocera</taxon>
    </lineage>
</organism>
<evidence type="ECO:0000313" key="3">
    <source>
        <dbReference type="EMBL" id="KZT55160.1"/>
    </source>
</evidence>
<proteinExistence type="predicted"/>
<protein>
    <submittedName>
        <fullName evidence="3">Uncharacterized protein</fullName>
    </submittedName>
</protein>
<feature type="compositionally biased region" description="Basic and acidic residues" evidence="2">
    <location>
        <begin position="471"/>
        <end position="484"/>
    </location>
</feature>
<feature type="compositionally biased region" description="Pro residues" evidence="2">
    <location>
        <begin position="55"/>
        <end position="74"/>
    </location>
</feature>
<feature type="region of interest" description="Disordered" evidence="2">
    <location>
        <begin position="787"/>
        <end position="820"/>
    </location>
</feature>
<feature type="compositionally biased region" description="Low complexity" evidence="2">
    <location>
        <begin position="30"/>
        <end position="54"/>
    </location>
</feature>